<sequence length="218" mass="22619">MAFSLMAGMASDVAGAATASIGGVTQEEYKGALGQQAGAGQNPLKHQDAVYSQEQVTTPPWGTTALQFLDGTQLQVGPASDVTLDEFVYDPNQTLTSAAIKFNQGLFRFVTGENTRKEGVSLTTPVATLSIRGTDLIIKVDYDGTTTVTVLKGAIAALACDRPEQLVSAGQVIKIPRTCSDRTTISPYTPTPGGSFGPSDGPGPGHDHDNSGRSNGNS</sequence>
<reference evidence="3 4" key="1">
    <citation type="submission" date="2019-08" db="EMBL/GenBank/DDBJ databases">
        <title>Hyperibacter terrae gen. nov., sp. nov. and Hyperibacter viscosus sp. nov., two new members in the family Rhodospirillaceae isolated from the rhizosphere of Hypericum perforatum.</title>
        <authorList>
            <person name="Noviana Z."/>
        </authorList>
    </citation>
    <scope>NUCLEOTIDE SEQUENCE [LARGE SCALE GENOMIC DNA]</scope>
    <source>
        <strain evidence="3 4">R5959</strain>
    </source>
</reference>
<organism evidence="3 4">
    <name type="scientific">Hypericibacter adhaerens</name>
    <dbReference type="NCBI Taxonomy" id="2602016"/>
    <lineage>
        <taxon>Bacteria</taxon>
        <taxon>Pseudomonadati</taxon>
        <taxon>Pseudomonadota</taxon>
        <taxon>Alphaproteobacteria</taxon>
        <taxon>Rhodospirillales</taxon>
        <taxon>Dongiaceae</taxon>
        <taxon>Hypericibacter</taxon>
    </lineage>
</organism>
<dbReference type="EMBL" id="CP042582">
    <property type="protein sequence ID" value="QEX24400.1"/>
    <property type="molecule type" value="Genomic_DNA"/>
</dbReference>
<dbReference type="Gene3D" id="2.60.120.1440">
    <property type="match status" value="1"/>
</dbReference>
<feature type="region of interest" description="Disordered" evidence="1">
    <location>
        <begin position="181"/>
        <end position="218"/>
    </location>
</feature>
<dbReference type="Proteomes" id="UP000325797">
    <property type="component" value="Chromosome"/>
</dbReference>
<evidence type="ECO:0000313" key="4">
    <source>
        <dbReference type="Proteomes" id="UP000325797"/>
    </source>
</evidence>
<protein>
    <recommendedName>
        <fullName evidence="2">FecR protein domain-containing protein</fullName>
    </recommendedName>
</protein>
<proteinExistence type="predicted"/>
<dbReference type="AlphaFoldDB" id="A0A5J6N6U6"/>
<evidence type="ECO:0000313" key="3">
    <source>
        <dbReference type="EMBL" id="QEX24400.1"/>
    </source>
</evidence>
<dbReference type="InterPro" id="IPR006860">
    <property type="entry name" value="FecR"/>
</dbReference>
<dbReference type="PANTHER" id="PTHR38731:SF1">
    <property type="entry name" value="FECR PROTEIN DOMAIN-CONTAINING PROTEIN"/>
    <property type="match status" value="1"/>
</dbReference>
<gene>
    <name evidence="3" type="ORF">FRZ61_43410</name>
</gene>
<evidence type="ECO:0000256" key="1">
    <source>
        <dbReference type="SAM" id="MobiDB-lite"/>
    </source>
</evidence>
<name>A0A5J6N6U6_9PROT</name>
<dbReference type="KEGG" id="hadh:FRZ61_43410"/>
<feature type="domain" description="FecR protein" evidence="2">
    <location>
        <begin position="55"/>
        <end position="155"/>
    </location>
</feature>
<keyword evidence="4" id="KW-1185">Reference proteome</keyword>
<feature type="compositionally biased region" description="Gly residues" evidence="1">
    <location>
        <begin position="194"/>
        <end position="204"/>
    </location>
</feature>
<accession>A0A5J6N6U6</accession>
<dbReference type="Pfam" id="PF04773">
    <property type="entry name" value="FecR"/>
    <property type="match status" value="1"/>
</dbReference>
<evidence type="ECO:0000259" key="2">
    <source>
        <dbReference type="Pfam" id="PF04773"/>
    </source>
</evidence>
<dbReference type="PANTHER" id="PTHR38731">
    <property type="entry name" value="LIPL45-RELATED LIPOPROTEIN-RELATED"/>
    <property type="match status" value="1"/>
</dbReference>